<dbReference type="InterPro" id="IPR050843">
    <property type="entry name" value="Glycosyl_Hydrlase_38"/>
</dbReference>
<evidence type="ECO:0000313" key="5">
    <source>
        <dbReference type="Proteomes" id="UP000770661"/>
    </source>
</evidence>
<dbReference type="InterPro" id="IPR041147">
    <property type="entry name" value="GH38_C"/>
</dbReference>
<dbReference type="InterPro" id="IPR013780">
    <property type="entry name" value="Glyco_hydro_b"/>
</dbReference>
<feature type="compositionally biased region" description="Basic and acidic residues" evidence="1">
    <location>
        <begin position="726"/>
        <end position="743"/>
    </location>
</feature>
<comment type="caution">
    <text evidence="4">The sequence shown here is derived from an EMBL/GenBank/DDBJ whole genome shotgun (WGS) entry which is preliminary data.</text>
</comment>
<dbReference type="Gene3D" id="2.60.40.1180">
    <property type="entry name" value="Golgi alpha-mannosidase II"/>
    <property type="match status" value="2"/>
</dbReference>
<dbReference type="GO" id="GO:0005764">
    <property type="term" value="C:lysosome"/>
    <property type="evidence" value="ECO:0007669"/>
    <property type="project" value="TreeGrafter"/>
</dbReference>
<evidence type="ECO:0000313" key="4">
    <source>
        <dbReference type="EMBL" id="KAG0712701.1"/>
    </source>
</evidence>
<feature type="domain" description="Glycosyl hydrolases family 38 C-terminal" evidence="3">
    <location>
        <begin position="641"/>
        <end position="756"/>
    </location>
</feature>
<evidence type="ECO:0000256" key="1">
    <source>
        <dbReference type="SAM" id="MobiDB-lite"/>
    </source>
</evidence>
<dbReference type="FunFam" id="2.70.98.30:FF:000003">
    <property type="entry name" value="Alpha-mannosidase"/>
    <property type="match status" value="1"/>
</dbReference>
<reference evidence="4" key="1">
    <citation type="submission" date="2020-07" db="EMBL/GenBank/DDBJ databases">
        <title>The High-quality genome of the commercially important snow crab, Chionoecetes opilio.</title>
        <authorList>
            <person name="Jeong J.-H."/>
            <person name="Ryu S."/>
        </authorList>
    </citation>
    <scope>NUCLEOTIDE SEQUENCE</scope>
    <source>
        <strain evidence="4">MADBK_172401_WGS</strain>
        <tissue evidence="4">Digestive gland</tissue>
    </source>
</reference>
<feature type="domain" description="Glycosyl hydrolase family 38 C-terminal" evidence="2">
    <location>
        <begin position="338"/>
        <end position="558"/>
    </location>
</feature>
<dbReference type="Gene3D" id="2.60.40.1360">
    <property type="match status" value="1"/>
</dbReference>
<dbReference type="Proteomes" id="UP000770661">
    <property type="component" value="Unassembled WGS sequence"/>
</dbReference>
<dbReference type="AlphaFoldDB" id="A0A8J4XQQ8"/>
<dbReference type="Pfam" id="PF07748">
    <property type="entry name" value="Glyco_hydro_38C"/>
    <property type="match status" value="1"/>
</dbReference>
<dbReference type="GO" id="GO:0030246">
    <property type="term" value="F:carbohydrate binding"/>
    <property type="evidence" value="ECO:0007669"/>
    <property type="project" value="InterPro"/>
</dbReference>
<dbReference type="Pfam" id="PF17677">
    <property type="entry name" value="Glyco_hydro38C2"/>
    <property type="match status" value="1"/>
</dbReference>
<organism evidence="4 5">
    <name type="scientific">Chionoecetes opilio</name>
    <name type="common">Atlantic snow crab</name>
    <name type="synonym">Cancer opilio</name>
    <dbReference type="NCBI Taxonomy" id="41210"/>
    <lineage>
        <taxon>Eukaryota</taxon>
        <taxon>Metazoa</taxon>
        <taxon>Ecdysozoa</taxon>
        <taxon>Arthropoda</taxon>
        <taxon>Crustacea</taxon>
        <taxon>Multicrustacea</taxon>
        <taxon>Malacostraca</taxon>
        <taxon>Eumalacostraca</taxon>
        <taxon>Eucarida</taxon>
        <taxon>Decapoda</taxon>
        <taxon>Pleocyemata</taxon>
        <taxon>Brachyura</taxon>
        <taxon>Eubrachyura</taxon>
        <taxon>Majoidea</taxon>
        <taxon>Majidae</taxon>
        <taxon>Chionoecetes</taxon>
    </lineage>
</organism>
<dbReference type="InterPro" id="IPR011013">
    <property type="entry name" value="Gal_mutarotase_sf_dom"/>
</dbReference>
<dbReference type="OrthoDB" id="6370090at2759"/>
<sequence length="767" mass="84903">MGVMGEAHRWVMGGYQVVMGEAISKLQPPEAVVMSKGKDEATPVLCPLLNISSCPITESAPSFITTVYNPVARPVTHYVRLPVSEDAAFKRALLLLTIEGWEIAFQWVPSYAGIPGNEVADSAARMVLTDVNTTPFPLPLSAAKCLISRVCRSTWNNMLGDTLRITSMGQYRSDSSPQPWIRKKSRVLDVTLTRLRLGHTTLTLTCIASVCPLTPTAFVLQSQLLALNVTTFDLPTLLAAAGVPPSRQHAVIRLTCAFLRKTGNAVKTQLVPIPKPVLATPGRKSSATFELVFPAADIPPLGLLRFYIQRTHNRRFLRQQMSKVQSRQLGGETPIILATENLTLVVDPHTGLLKMVGAVHPGAINMIPVSQNFFVYAGMSGNNSKEDFRASGAYIFRPNGSEAAKVSDKVEVVTIEGPLVYEVQQQWGPWVSQVLRAYMGRTNLEMEWLVGPIPVEDGVGREVVSRVDWADLTTGNTFYTDSNGREMLKRVKDYRPTWNLKNQEPVAGNYYPVNSRLILDNGTLFKAAILTDRSQGGSSLQPGQMELMVHRRLLHDDAFGVGEALNETQFGEGLVARGKHFLLHSTFADRNCDFGCLHRSLGEELLLPPLYLFEETTASVHAWKESAVNKWSGLGRSLPNNVHLLTLEPWGDNRLLLRLEHMYATGESQPHSNPATVSLKGLLADWEIVDVEEMILSANLKKKDENRLNWKVKESGKPVSQSKPHSRSDNSVHQEDPSTKEDPLSITLSAMEIRTFILTVKKSSTRF</sequence>
<accession>A0A8J4XQQ8</accession>
<dbReference type="EMBL" id="JACEEZ010022191">
    <property type="protein sequence ID" value="KAG0712701.1"/>
    <property type="molecule type" value="Genomic_DNA"/>
</dbReference>
<dbReference type="PANTHER" id="PTHR11607:SF3">
    <property type="entry name" value="LYSOSOMAL ALPHA-MANNOSIDASE"/>
    <property type="match status" value="1"/>
</dbReference>
<proteinExistence type="predicted"/>
<dbReference type="GO" id="GO:0006013">
    <property type="term" value="P:mannose metabolic process"/>
    <property type="evidence" value="ECO:0007669"/>
    <property type="project" value="InterPro"/>
</dbReference>
<dbReference type="Gene3D" id="2.70.98.30">
    <property type="entry name" value="Golgi alpha-mannosidase II, domain 4"/>
    <property type="match status" value="1"/>
</dbReference>
<feature type="region of interest" description="Disordered" evidence="1">
    <location>
        <begin position="709"/>
        <end position="744"/>
    </location>
</feature>
<name>A0A8J4XQQ8_CHIOP</name>
<protein>
    <submittedName>
        <fullName evidence="4">Lysosomal alpha-mannosidase</fullName>
    </submittedName>
</protein>
<evidence type="ECO:0000259" key="2">
    <source>
        <dbReference type="Pfam" id="PF07748"/>
    </source>
</evidence>
<keyword evidence="5" id="KW-1185">Reference proteome</keyword>
<dbReference type="GO" id="GO:0004559">
    <property type="term" value="F:alpha-mannosidase activity"/>
    <property type="evidence" value="ECO:0007669"/>
    <property type="project" value="InterPro"/>
</dbReference>
<dbReference type="SUPFAM" id="SSF74650">
    <property type="entry name" value="Galactose mutarotase-like"/>
    <property type="match status" value="2"/>
</dbReference>
<evidence type="ECO:0000259" key="3">
    <source>
        <dbReference type="Pfam" id="PF17677"/>
    </source>
</evidence>
<gene>
    <name evidence="4" type="primary">MAN2B1_1</name>
    <name evidence="4" type="ORF">GWK47_017837</name>
</gene>
<dbReference type="PANTHER" id="PTHR11607">
    <property type="entry name" value="ALPHA-MANNOSIDASE"/>
    <property type="match status" value="1"/>
</dbReference>
<dbReference type="InterPro" id="IPR011682">
    <property type="entry name" value="Glyco_hydro_38_C"/>
</dbReference>